<dbReference type="Pfam" id="PF00096">
    <property type="entry name" value="zf-C2H2"/>
    <property type="match status" value="2"/>
</dbReference>
<dbReference type="SUPFAM" id="SSF57667">
    <property type="entry name" value="beta-beta-alpha zinc fingers"/>
    <property type="match status" value="1"/>
</dbReference>
<feature type="domain" description="C2H2-type" evidence="8">
    <location>
        <begin position="48"/>
        <end position="75"/>
    </location>
</feature>
<keyword evidence="2" id="KW-0862">Zinc</keyword>
<dbReference type="AlphaFoldDB" id="A0A9P5HW04"/>
<feature type="domain" description="Zn(2)-C6 fungal-type" evidence="7">
    <location>
        <begin position="118"/>
        <end position="147"/>
    </location>
</feature>
<dbReference type="PROSITE" id="PS50048">
    <property type="entry name" value="ZN2_CY6_FUNGAL_2"/>
    <property type="match status" value="1"/>
</dbReference>
<evidence type="ECO:0000259" key="8">
    <source>
        <dbReference type="PROSITE" id="PS50157"/>
    </source>
</evidence>
<dbReference type="InterPro" id="IPR001138">
    <property type="entry name" value="Zn2Cys6_DnaBD"/>
</dbReference>
<sequence>MSDHATFDNGGDALSILINAASSIGADRQAHPGFARSSPPMPPAPAVNQCRICQRTYERGDHLTRHMRSHENSRPFRCQRCPKTFNRVDLLNRHVATHERNLGQNRPEIRRTERAGRACIACATAKAKCEEQKPCLRCRTKDLVCEISQQSHKKRCVSGVAKEPRDSIAEQESLPQDSVIQPLSILDPVLHSIVWTNNYTSRNTYPEYSAENAEAILQSSFALSAPNSDKESTEFNFVQDQLPFESLANEMLFFPSTILNNQISDFKYCLWAVKKANDSRRDVARGHAAFARSPWLWTPASTDHILRDRDNLAVDEENISLNLSPNGARPHEHLSITSSLRDKMFHLVSTANKYASGIPSFPSLDLLNSTIEAFFCQQSNQDDNWIHTSTIYSKDVQPELLIAIVAVGSTAISLPAVWRMGLALQDVWERANSNTRKLQPLQAWMLSLELGLWSGFQRNMELAESFSQPLITMMRRGGILSAASDSQNLIPNQNDTGKSLEAKWQTWAQRESFKRLSLKLFQHDTRASLALQKPPLINFTELSFSAPASRELFLAESAADWKSVYMGKSHSSVVTPPRLIDIMHNSCGLEDLDESWDVDLCYEAALNDFWGQIWAIGESTRFHGIDGNKDSVHRLWITTQQRELYREVENFRDRILGRAKIPSGLNITVELFLLALCVSPDELQRFAGKSGQEAASQSLKSLERWYTTERARRAIWHAGQIFHWASLMAPAQLRDFYTVAVYFASLTMWAYGHLSNSITRESNNETKKTRDFPQSEINLIGPDSRETRTFISSGQGTPVLILAPRNSTDIDATTGRSEIEDFTLNNAKIRLSNPNEVLKMARDLYRSNFPILEEPLPPLVENCSNLMRDLSCVPESRFSRCASPTEK</sequence>
<keyword evidence="10" id="KW-1185">Reference proteome</keyword>
<dbReference type="GO" id="GO:0008270">
    <property type="term" value="F:zinc ion binding"/>
    <property type="evidence" value="ECO:0007669"/>
    <property type="project" value="UniProtKB-KW"/>
</dbReference>
<dbReference type="PROSITE" id="PS00028">
    <property type="entry name" value="ZINC_FINGER_C2H2_1"/>
    <property type="match status" value="2"/>
</dbReference>
<dbReference type="PROSITE" id="PS00463">
    <property type="entry name" value="ZN2_CY6_FUNGAL_1"/>
    <property type="match status" value="1"/>
</dbReference>
<accession>A0A9P5HW04</accession>
<dbReference type="GO" id="GO:0003677">
    <property type="term" value="F:DNA binding"/>
    <property type="evidence" value="ECO:0007669"/>
    <property type="project" value="InterPro"/>
</dbReference>
<evidence type="ECO:0000256" key="6">
    <source>
        <dbReference type="PROSITE-ProRule" id="PRU00042"/>
    </source>
</evidence>
<evidence type="ECO:0000256" key="5">
    <source>
        <dbReference type="ARBA" id="ARBA00023242"/>
    </source>
</evidence>
<dbReference type="InterPro" id="IPR007219">
    <property type="entry name" value="XnlR_reg_dom"/>
</dbReference>
<keyword evidence="5" id="KW-0539">Nucleus</keyword>
<dbReference type="Proteomes" id="UP000710849">
    <property type="component" value="Unassembled WGS sequence"/>
</dbReference>
<dbReference type="InterPro" id="IPR013087">
    <property type="entry name" value="Znf_C2H2_type"/>
</dbReference>
<proteinExistence type="predicted"/>
<dbReference type="GO" id="GO:0000981">
    <property type="term" value="F:DNA-binding transcription factor activity, RNA polymerase II-specific"/>
    <property type="evidence" value="ECO:0007669"/>
    <property type="project" value="InterPro"/>
</dbReference>
<keyword evidence="1" id="KW-0479">Metal-binding</keyword>
<dbReference type="Pfam" id="PF04082">
    <property type="entry name" value="Fungal_trans"/>
    <property type="match status" value="1"/>
</dbReference>
<dbReference type="GO" id="GO:0006351">
    <property type="term" value="P:DNA-templated transcription"/>
    <property type="evidence" value="ECO:0007669"/>
    <property type="project" value="InterPro"/>
</dbReference>
<dbReference type="CDD" id="cd00067">
    <property type="entry name" value="GAL4"/>
    <property type="match status" value="1"/>
</dbReference>
<comment type="caution">
    <text evidence="9">The sequence shown here is derived from an EMBL/GenBank/DDBJ whole genome shotgun (WGS) entry which is preliminary data.</text>
</comment>
<protein>
    <submittedName>
        <fullName evidence="9">Uncharacterized protein</fullName>
    </submittedName>
</protein>
<dbReference type="PANTHER" id="PTHR47660:SF2">
    <property type="entry name" value="TRANSCRIPTION FACTOR WITH C2H2 AND ZN(2)-CYS(6) DNA BINDING DOMAIN (EUROFUNG)"/>
    <property type="match status" value="1"/>
</dbReference>
<evidence type="ECO:0000256" key="4">
    <source>
        <dbReference type="ARBA" id="ARBA00023163"/>
    </source>
</evidence>
<dbReference type="Gene3D" id="4.10.240.10">
    <property type="entry name" value="Zn(2)-C6 fungal-type DNA-binding domain"/>
    <property type="match status" value="1"/>
</dbReference>
<dbReference type="PANTHER" id="PTHR47660">
    <property type="entry name" value="TRANSCRIPTION FACTOR WITH C2H2 AND ZN(2)-CYS(6) DNA BINDING DOMAIN (EUROFUNG)-RELATED-RELATED"/>
    <property type="match status" value="1"/>
</dbReference>
<evidence type="ECO:0000259" key="7">
    <source>
        <dbReference type="PROSITE" id="PS50048"/>
    </source>
</evidence>
<dbReference type="Gene3D" id="3.30.160.60">
    <property type="entry name" value="Classic Zinc Finger"/>
    <property type="match status" value="1"/>
</dbReference>
<evidence type="ECO:0000256" key="1">
    <source>
        <dbReference type="ARBA" id="ARBA00022723"/>
    </source>
</evidence>
<dbReference type="Pfam" id="PF00172">
    <property type="entry name" value="Zn_clus"/>
    <property type="match status" value="1"/>
</dbReference>
<evidence type="ECO:0000256" key="3">
    <source>
        <dbReference type="ARBA" id="ARBA00023015"/>
    </source>
</evidence>
<feature type="domain" description="C2H2-type" evidence="8">
    <location>
        <begin position="76"/>
        <end position="98"/>
    </location>
</feature>
<dbReference type="EMBL" id="RCSW01000039">
    <property type="protein sequence ID" value="KAF7919700.1"/>
    <property type="molecule type" value="Genomic_DNA"/>
</dbReference>
<organism evidence="9 10">
    <name type="scientific">Botrytis byssoidea</name>
    <dbReference type="NCBI Taxonomy" id="139641"/>
    <lineage>
        <taxon>Eukaryota</taxon>
        <taxon>Fungi</taxon>
        <taxon>Dikarya</taxon>
        <taxon>Ascomycota</taxon>
        <taxon>Pezizomycotina</taxon>
        <taxon>Leotiomycetes</taxon>
        <taxon>Helotiales</taxon>
        <taxon>Sclerotiniaceae</taxon>
        <taxon>Botrytis</taxon>
    </lineage>
</organism>
<dbReference type="RefSeq" id="XP_038727031.1">
    <property type="nucleotide sequence ID" value="XM_038882133.1"/>
</dbReference>
<dbReference type="SUPFAM" id="SSF57701">
    <property type="entry name" value="Zn2/Cys6 DNA-binding domain"/>
    <property type="match status" value="1"/>
</dbReference>
<gene>
    <name evidence="9" type="ORF">EAE97_011618</name>
</gene>
<keyword evidence="6" id="KW-0863">Zinc-finger</keyword>
<dbReference type="SMART" id="SM00355">
    <property type="entry name" value="ZnF_C2H2"/>
    <property type="match status" value="2"/>
</dbReference>
<keyword evidence="3" id="KW-0805">Transcription regulation</keyword>
<keyword evidence="4" id="KW-0804">Transcription</keyword>
<dbReference type="InterPro" id="IPR036864">
    <property type="entry name" value="Zn2-C6_fun-type_DNA-bd_sf"/>
</dbReference>
<dbReference type="InterPro" id="IPR036236">
    <property type="entry name" value="Znf_C2H2_sf"/>
</dbReference>
<reference evidence="9 10" key="1">
    <citation type="journal article" date="2020" name="Genome Biol. Evol.">
        <title>Comparative genomics of Sclerotiniaceae.</title>
        <authorList>
            <person name="Valero Jimenez C.A."/>
            <person name="Steentjes M."/>
            <person name="Scholten O.E."/>
            <person name="Van Kan J.A.L."/>
        </authorList>
    </citation>
    <scope>NUCLEOTIDE SEQUENCE [LARGE SCALE GENOMIC DNA]</scope>
    <source>
        <strain evidence="9 10">MUCL 94</strain>
    </source>
</reference>
<name>A0A9P5HW04_9HELO</name>
<evidence type="ECO:0000256" key="2">
    <source>
        <dbReference type="ARBA" id="ARBA00022833"/>
    </source>
</evidence>
<evidence type="ECO:0000313" key="10">
    <source>
        <dbReference type="Proteomes" id="UP000710849"/>
    </source>
</evidence>
<dbReference type="PROSITE" id="PS50157">
    <property type="entry name" value="ZINC_FINGER_C2H2_2"/>
    <property type="match status" value="2"/>
</dbReference>
<dbReference type="GeneID" id="62155206"/>
<evidence type="ECO:0000313" key="9">
    <source>
        <dbReference type="EMBL" id="KAF7919700.1"/>
    </source>
</evidence>